<dbReference type="AlphaFoldDB" id="A0AA35WML7"/>
<feature type="compositionally biased region" description="Polar residues" evidence="2">
    <location>
        <begin position="211"/>
        <end position="220"/>
    </location>
</feature>
<dbReference type="InterPro" id="IPR003961">
    <property type="entry name" value="FN3_dom"/>
</dbReference>
<reference evidence="5" key="1">
    <citation type="submission" date="2023-03" db="EMBL/GenBank/DDBJ databases">
        <authorList>
            <person name="Steffen K."/>
            <person name="Cardenas P."/>
        </authorList>
    </citation>
    <scope>NUCLEOTIDE SEQUENCE</scope>
</reference>
<evidence type="ECO:0000256" key="2">
    <source>
        <dbReference type="SAM" id="MobiDB-lite"/>
    </source>
</evidence>
<evidence type="ECO:0000256" key="1">
    <source>
        <dbReference type="ARBA" id="ARBA00022737"/>
    </source>
</evidence>
<feature type="region of interest" description="Disordered" evidence="2">
    <location>
        <begin position="201"/>
        <end position="220"/>
    </location>
</feature>
<keyword evidence="3" id="KW-0472">Membrane</keyword>
<gene>
    <name evidence="5" type="ORF">GBAR_LOCUS13186</name>
</gene>
<feature type="transmembrane region" description="Helical" evidence="3">
    <location>
        <begin position="170"/>
        <end position="196"/>
    </location>
</feature>
<protein>
    <submittedName>
        <fullName evidence="5">Protein sidekick-2</fullName>
    </submittedName>
</protein>
<dbReference type="PROSITE" id="PS50853">
    <property type="entry name" value="FN3"/>
    <property type="match status" value="2"/>
</dbReference>
<dbReference type="PANTHER" id="PTHR26391">
    <property type="entry name" value="INACTIVE TYROSINE-PROTEIN KINASE 7"/>
    <property type="match status" value="1"/>
</dbReference>
<feature type="domain" description="Fibronectin type-III" evidence="4">
    <location>
        <begin position="57"/>
        <end position="149"/>
    </location>
</feature>
<comment type="caution">
    <text evidence="5">The sequence shown here is derived from an EMBL/GenBank/DDBJ whole genome shotgun (WGS) entry which is preliminary data.</text>
</comment>
<dbReference type="PRINTS" id="PR00014">
    <property type="entry name" value="FNTYPEIII"/>
</dbReference>
<organism evidence="5 6">
    <name type="scientific">Geodia barretti</name>
    <name type="common">Barrett's horny sponge</name>
    <dbReference type="NCBI Taxonomy" id="519541"/>
    <lineage>
        <taxon>Eukaryota</taxon>
        <taxon>Metazoa</taxon>
        <taxon>Porifera</taxon>
        <taxon>Demospongiae</taxon>
        <taxon>Heteroscleromorpha</taxon>
        <taxon>Tetractinellida</taxon>
        <taxon>Astrophorina</taxon>
        <taxon>Geodiidae</taxon>
        <taxon>Geodia</taxon>
    </lineage>
</organism>
<dbReference type="PANTHER" id="PTHR26391:SF18">
    <property type="entry name" value="PROTEIN KINASE RECEPTOR TIE-1, PUTATIVE-RELATED"/>
    <property type="match status" value="1"/>
</dbReference>
<dbReference type="CDD" id="cd00063">
    <property type="entry name" value="FN3"/>
    <property type="match status" value="1"/>
</dbReference>
<proteinExistence type="predicted"/>
<dbReference type="FunFam" id="2.60.40.10:FF:000028">
    <property type="entry name" value="Neuronal cell adhesion molecule"/>
    <property type="match status" value="1"/>
</dbReference>
<dbReference type="Proteomes" id="UP001174909">
    <property type="component" value="Unassembled WGS sequence"/>
</dbReference>
<name>A0AA35WML7_GEOBA</name>
<accession>A0AA35WML7</accession>
<dbReference type="SMART" id="SM00060">
    <property type="entry name" value="FN3"/>
    <property type="match status" value="1"/>
</dbReference>
<dbReference type="Gene3D" id="2.60.40.10">
    <property type="entry name" value="Immunoglobulins"/>
    <property type="match status" value="2"/>
</dbReference>
<dbReference type="InterPro" id="IPR036116">
    <property type="entry name" value="FN3_sf"/>
</dbReference>
<dbReference type="Pfam" id="PF00041">
    <property type="entry name" value="fn3"/>
    <property type="match status" value="1"/>
</dbReference>
<dbReference type="SUPFAM" id="SSF49265">
    <property type="entry name" value="Fibronectin type III"/>
    <property type="match status" value="1"/>
</dbReference>
<keyword evidence="3" id="KW-0812">Transmembrane</keyword>
<feature type="domain" description="Fibronectin type-III" evidence="4">
    <location>
        <begin position="1"/>
        <end position="52"/>
    </location>
</feature>
<keyword evidence="6" id="KW-1185">Reference proteome</keyword>
<dbReference type="InterPro" id="IPR013783">
    <property type="entry name" value="Ig-like_fold"/>
</dbReference>
<evidence type="ECO:0000256" key="3">
    <source>
        <dbReference type="SAM" id="Phobius"/>
    </source>
</evidence>
<evidence type="ECO:0000313" key="6">
    <source>
        <dbReference type="Proteomes" id="UP001174909"/>
    </source>
</evidence>
<sequence>MRATTAFHTDANSVTVIDGLEEGIAYKMSVTSINVVGSSKVSETFTAVTKEAAPTGSPTSVMGSAITATSISLRWEEVPCLHRNGEITGYTVLVGNGRANRLVEVAGDLRETNISGLAPSTEYNIQVAALNSAGIGSYSDGRVYKTRAATYAGGEDALSCTCPKADNTGAVIGGVVVSVALVITAAVIVKVAMIMLPRKYGKNSTHDRKSPTSAPITSNSNETVLNEAYNAVERVEESDSVYEEVSFEASPSSTI</sequence>
<evidence type="ECO:0000313" key="5">
    <source>
        <dbReference type="EMBL" id="CAI8022451.1"/>
    </source>
</evidence>
<dbReference type="EMBL" id="CASHTH010001958">
    <property type="protein sequence ID" value="CAI8022451.1"/>
    <property type="molecule type" value="Genomic_DNA"/>
</dbReference>
<keyword evidence="1" id="KW-0677">Repeat</keyword>
<evidence type="ECO:0000259" key="4">
    <source>
        <dbReference type="PROSITE" id="PS50853"/>
    </source>
</evidence>
<keyword evidence="3" id="KW-1133">Transmembrane helix</keyword>